<organism evidence="2">
    <name type="scientific">Toxocara canis</name>
    <name type="common">Canine roundworm</name>
    <dbReference type="NCBI Taxonomy" id="6265"/>
    <lineage>
        <taxon>Eukaryota</taxon>
        <taxon>Metazoa</taxon>
        <taxon>Ecdysozoa</taxon>
        <taxon>Nematoda</taxon>
        <taxon>Chromadorea</taxon>
        <taxon>Rhabditida</taxon>
        <taxon>Spirurina</taxon>
        <taxon>Ascaridomorpha</taxon>
        <taxon>Ascaridoidea</taxon>
        <taxon>Toxocaridae</taxon>
        <taxon>Toxocara</taxon>
    </lineage>
</organism>
<feature type="domain" description="Protein capicua homolog-like" evidence="1">
    <location>
        <begin position="149"/>
        <end position="225"/>
    </location>
</feature>
<sequence>MLTHFHSPLQGVQGASQLSSCDPISASLQPTSLFGALRLPTPQQQHSPPSAAHSSIPPSHFQFETLALMEQLKQRNLGLEISTNPPPESPCEVSVNLQEWKASRVLARPPDVDGYLPACIKGVRSNKDFDSGAEHIFEDVMSPIREQPDILADQAPSPDSINVLDLLCVKWKSDENVYRLAEVVKKTASPARFQMRLRSGSSSECVWLPRANVRLLRPPWYDELAAASSCNNSTTDNRMEKLHSNEYPCIYMLRASIWRRVGIREWDLFHGTEKRLESETERTTDGSASHLELAQIVADKNK</sequence>
<dbReference type="AlphaFoldDB" id="A0A3P7H7X5"/>
<evidence type="ECO:0000259" key="1">
    <source>
        <dbReference type="Pfam" id="PF16090"/>
    </source>
</evidence>
<accession>A0A3P7H7X5</accession>
<reference evidence="2" key="1">
    <citation type="submission" date="2018-11" db="EMBL/GenBank/DDBJ databases">
        <authorList>
            <consortium name="Pathogen Informatics"/>
        </authorList>
    </citation>
    <scope>NUCLEOTIDE SEQUENCE [LARGE SCALE GENOMIC DNA]</scope>
</reference>
<dbReference type="EMBL" id="UYWY01026056">
    <property type="protein sequence ID" value="VDM50184.1"/>
    <property type="molecule type" value="Genomic_DNA"/>
</dbReference>
<gene>
    <name evidence="2" type="ORF">TCNE_LOCUS18863</name>
</gene>
<protein>
    <recommendedName>
        <fullName evidence="1">Protein capicua homolog-like domain-containing protein</fullName>
    </recommendedName>
</protein>
<evidence type="ECO:0000313" key="2">
    <source>
        <dbReference type="EMBL" id="VDM50184.1"/>
    </source>
</evidence>
<proteinExistence type="predicted"/>
<dbReference type="Pfam" id="PF16090">
    <property type="entry name" value="DUF4819"/>
    <property type="match status" value="1"/>
</dbReference>
<dbReference type="InterPro" id="IPR032147">
    <property type="entry name" value="Cic_dom"/>
</dbReference>
<name>A0A3P7H7X5_TOXCA</name>